<protein>
    <submittedName>
        <fullName evidence="1">Uncharacterized protein</fullName>
    </submittedName>
</protein>
<sequence>IRTIGICTWSNGHWCKATIRWIRTERLLSPHPR</sequence>
<evidence type="ECO:0000313" key="1">
    <source>
        <dbReference type="EnsemblMetazoa" id="Aqu2.1.00438_001"/>
    </source>
</evidence>
<proteinExistence type="predicted"/>
<organism evidence="1">
    <name type="scientific">Amphimedon queenslandica</name>
    <name type="common">Sponge</name>
    <dbReference type="NCBI Taxonomy" id="400682"/>
    <lineage>
        <taxon>Eukaryota</taxon>
        <taxon>Metazoa</taxon>
        <taxon>Porifera</taxon>
        <taxon>Demospongiae</taxon>
        <taxon>Heteroscleromorpha</taxon>
        <taxon>Haplosclerida</taxon>
        <taxon>Niphatidae</taxon>
        <taxon>Amphimedon</taxon>
    </lineage>
</organism>
<name>A0A1X7SEF1_AMPQE</name>
<dbReference type="EnsemblMetazoa" id="Aqu2.1.00438_001">
    <property type="protein sequence ID" value="Aqu2.1.00438_001"/>
    <property type="gene ID" value="Aqu2.1.00438"/>
</dbReference>
<accession>A0A1X7SEF1</accession>
<dbReference type="InParanoid" id="A0A1X7SEF1"/>
<reference evidence="1" key="1">
    <citation type="submission" date="2017-05" db="UniProtKB">
        <authorList>
            <consortium name="EnsemblMetazoa"/>
        </authorList>
    </citation>
    <scope>IDENTIFICATION</scope>
</reference>
<dbReference type="AlphaFoldDB" id="A0A1X7SEF1"/>